<evidence type="ECO:0000313" key="3">
    <source>
        <dbReference type="Proteomes" id="UP000032221"/>
    </source>
</evidence>
<evidence type="ECO:0000259" key="1">
    <source>
        <dbReference type="PROSITE" id="PS50995"/>
    </source>
</evidence>
<dbReference type="PATRIC" id="fig|280871.6.peg.876"/>
<dbReference type="Proteomes" id="UP000032221">
    <property type="component" value="Unassembled WGS sequence"/>
</dbReference>
<dbReference type="Pfam" id="PF12802">
    <property type="entry name" value="MarR_2"/>
    <property type="match status" value="1"/>
</dbReference>
<dbReference type="EMBL" id="JXST01000004">
    <property type="protein sequence ID" value="KIU18266.1"/>
    <property type="molecule type" value="Genomic_DNA"/>
</dbReference>
<dbReference type="SUPFAM" id="SSF46785">
    <property type="entry name" value="Winged helix' DNA-binding domain"/>
    <property type="match status" value="1"/>
</dbReference>
<dbReference type="InterPro" id="IPR036390">
    <property type="entry name" value="WH_DNA-bd_sf"/>
</dbReference>
<dbReference type="OrthoDB" id="162531at2"/>
<sequence>MPTPPDRADLEAQISADVRALTAESDQIGRAFAVQNELGANDFRALLHIMVAESAGAPLTAGELRKLMGTSGAAITYLVERMIGSGHLRRDADPADRRKVILRNADKGLATGREFFSPLAQLNTQALADLPDADLAAAHRVFVALTGAMRAFRADTAPGEP</sequence>
<feature type="domain" description="HTH marR-type" evidence="1">
    <location>
        <begin position="7"/>
        <end position="147"/>
    </location>
</feature>
<protein>
    <submittedName>
        <fullName evidence="2">MarR family transcriptional regulator</fullName>
    </submittedName>
</protein>
<evidence type="ECO:0000313" key="2">
    <source>
        <dbReference type="EMBL" id="KIU18266.1"/>
    </source>
</evidence>
<comment type="caution">
    <text evidence="2">The sequence shown here is derived from an EMBL/GenBank/DDBJ whole genome shotgun (WGS) entry which is preliminary data.</text>
</comment>
<name>A0A0D1LQ99_9MYCO</name>
<dbReference type="AlphaFoldDB" id="A0A0D1LQ99"/>
<organism evidence="2 3">
    <name type="scientific">Mycolicibacterium llatzerense</name>
    <dbReference type="NCBI Taxonomy" id="280871"/>
    <lineage>
        <taxon>Bacteria</taxon>
        <taxon>Bacillati</taxon>
        <taxon>Actinomycetota</taxon>
        <taxon>Actinomycetes</taxon>
        <taxon>Mycobacteriales</taxon>
        <taxon>Mycobacteriaceae</taxon>
        <taxon>Mycolicibacterium</taxon>
    </lineage>
</organism>
<dbReference type="InterPro" id="IPR036388">
    <property type="entry name" value="WH-like_DNA-bd_sf"/>
</dbReference>
<dbReference type="GO" id="GO:0006950">
    <property type="term" value="P:response to stress"/>
    <property type="evidence" value="ECO:0007669"/>
    <property type="project" value="TreeGrafter"/>
</dbReference>
<dbReference type="GO" id="GO:0003700">
    <property type="term" value="F:DNA-binding transcription factor activity"/>
    <property type="evidence" value="ECO:0007669"/>
    <property type="project" value="InterPro"/>
</dbReference>
<dbReference type="PANTHER" id="PTHR33164">
    <property type="entry name" value="TRANSCRIPTIONAL REGULATOR, MARR FAMILY"/>
    <property type="match status" value="1"/>
</dbReference>
<keyword evidence="3" id="KW-1185">Reference proteome</keyword>
<dbReference type="PROSITE" id="PS50995">
    <property type="entry name" value="HTH_MARR_2"/>
    <property type="match status" value="1"/>
</dbReference>
<dbReference type="InterPro" id="IPR000835">
    <property type="entry name" value="HTH_MarR-typ"/>
</dbReference>
<accession>A0A0D1LQ99</accession>
<dbReference type="STRING" id="280871.TL10_04300"/>
<gene>
    <name evidence="2" type="ORF">TL10_04300</name>
</gene>
<dbReference type="RefSeq" id="WP_043984633.1">
    <property type="nucleotide sequence ID" value="NZ_JXST01000004.1"/>
</dbReference>
<dbReference type="InterPro" id="IPR039422">
    <property type="entry name" value="MarR/SlyA-like"/>
</dbReference>
<dbReference type="Gene3D" id="1.10.10.10">
    <property type="entry name" value="Winged helix-like DNA-binding domain superfamily/Winged helix DNA-binding domain"/>
    <property type="match status" value="1"/>
</dbReference>
<proteinExistence type="predicted"/>
<dbReference type="SMART" id="SM00347">
    <property type="entry name" value="HTH_MARR"/>
    <property type="match status" value="1"/>
</dbReference>
<reference evidence="2 3" key="1">
    <citation type="submission" date="2015-01" db="EMBL/GenBank/DDBJ databases">
        <title>Genome sequence of Mycobacterium llatzerense and Mycobacterium immunogenum recovered from brain abscess.</title>
        <authorList>
            <person name="Greninger A.L."/>
            <person name="Langelier C."/>
            <person name="Cunningham G."/>
            <person name="Chiu C.Y."/>
            <person name="Miller S."/>
        </authorList>
    </citation>
    <scope>NUCLEOTIDE SEQUENCE [LARGE SCALE GENOMIC DNA]</scope>
    <source>
        <strain evidence="2 3">CLUC14</strain>
    </source>
</reference>
<dbReference type="PANTHER" id="PTHR33164:SF106">
    <property type="entry name" value="TRANSCRIPTIONAL REGULATORY PROTEIN"/>
    <property type="match status" value="1"/>
</dbReference>